<evidence type="ECO:0000259" key="9">
    <source>
        <dbReference type="SMART" id="SM00813"/>
    </source>
</evidence>
<keyword evidence="6 10" id="KW-0378">Hydrolase</keyword>
<comment type="catalytic activity">
    <reaction evidence="1">
        <text>Hydrolysis of terminal non-reducing alpha-L-arabinofuranoside residues in alpha-L-arabinosides.</text>
        <dbReference type="EC" id="3.2.1.55"/>
    </reaction>
</comment>
<dbReference type="Pfam" id="PF22848">
    <property type="entry name" value="ASD1_dom"/>
    <property type="match status" value="1"/>
</dbReference>
<protein>
    <recommendedName>
        <fullName evidence="4">non-reducing end alpha-L-arabinofuranosidase</fullName>
        <ecNumber evidence="4">3.2.1.55</ecNumber>
    </recommendedName>
</protein>
<comment type="pathway">
    <text evidence="2">Glycan metabolism; L-arabinan degradation.</text>
</comment>
<evidence type="ECO:0000256" key="6">
    <source>
        <dbReference type="ARBA" id="ARBA00022801"/>
    </source>
</evidence>
<evidence type="ECO:0000256" key="3">
    <source>
        <dbReference type="ARBA" id="ARBA00007186"/>
    </source>
</evidence>
<feature type="signal peptide" evidence="8">
    <location>
        <begin position="1"/>
        <end position="16"/>
    </location>
</feature>
<dbReference type="GO" id="GO:0046373">
    <property type="term" value="P:L-arabinose metabolic process"/>
    <property type="evidence" value="ECO:0007669"/>
    <property type="project" value="InterPro"/>
</dbReference>
<dbReference type="PANTHER" id="PTHR31776">
    <property type="entry name" value="ALPHA-L-ARABINOFURANOSIDASE 1"/>
    <property type="match status" value="1"/>
</dbReference>
<dbReference type="InterPro" id="IPR010720">
    <property type="entry name" value="Alpha-L-AF_C"/>
</dbReference>
<accession>A0A9P9G1F8</accession>
<keyword evidence="11" id="KW-1185">Reference proteome</keyword>
<evidence type="ECO:0000256" key="5">
    <source>
        <dbReference type="ARBA" id="ARBA00022729"/>
    </source>
</evidence>
<proteinExistence type="inferred from homology"/>
<evidence type="ECO:0000313" key="10">
    <source>
        <dbReference type="EMBL" id="KAH7230761.1"/>
    </source>
</evidence>
<dbReference type="SUPFAM" id="SSF51445">
    <property type="entry name" value="(Trans)glycosidases"/>
    <property type="match status" value="1"/>
</dbReference>
<evidence type="ECO:0000256" key="1">
    <source>
        <dbReference type="ARBA" id="ARBA00001462"/>
    </source>
</evidence>
<dbReference type="EMBL" id="JAGTJS010000036">
    <property type="protein sequence ID" value="KAH7230761.1"/>
    <property type="molecule type" value="Genomic_DNA"/>
</dbReference>
<dbReference type="GO" id="GO:0046556">
    <property type="term" value="F:alpha-L-arabinofuranosidase activity"/>
    <property type="evidence" value="ECO:0007669"/>
    <property type="project" value="UniProtKB-EC"/>
</dbReference>
<dbReference type="SMART" id="SM00813">
    <property type="entry name" value="Alpha-L-AF_C"/>
    <property type="match status" value="1"/>
</dbReference>
<dbReference type="Pfam" id="PF06964">
    <property type="entry name" value="Alpha-L-AF_C"/>
    <property type="match status" value="1"/>
</dbReference>
<gene>
    <name evidence="10" type="ORF">B0J15DRAFT_575525</name>
</gene>
<dbReference type="Proteomes" id="UP000736672">
    <property type="component" value="Unassembled WGS sequence"/>
</dbReference>
<dbReference type="InterPro" id="IPR017853">
    <property type="entry name" value="GH"/>
</dbReference>
<evidence type="ECO:0000256" key="2">
    <source>
        <dbReference type="ARBA" id="ARBA00004834"/>
    </source>
</evidence>
<feature type="domain" description="Alpha-L-arabinofuranosidase C-terminal" evidence="9">
    <location>
        <begin position="448"/>
        <end position="622"/>
    </location>
</feature>
<dbReference type="AlphaFoldDB" id="A0A9P9G1F8"/>
<dbReference type="Gene3D" id="3.20.20.80">
    <property type="entry name" value="Glycosidases"/>
    <property type="match status" value="1"/>
</dbReference>
<dbReference type="PANTHER" id="PTHR31776:SF0">
    <property type="entry name" value="ALPHA-L-ARABINOFURANOSIDASE 1"/>
    <property type="match status" value="1"/>
</dbReference>
<organism evidence="10 11">
    <name type="scientific">Fusarium solani</name>
    <name type="common">Filamentous fungus</name>
    <dbReference type="NCBI Taxonomy" id="169388"/>
    <lineage>
        <taxon>Eukaryota</taxon>
        <taxon>Fungi</taxon>
        <taxon>Dikarya</taxon>
        <taxon>Ascomycota</taxon>
        <taxon>Pezizomycotina</taxon>
        <taxon>Sordariomycetes</taxon>
        <taxon>Hypocreomycetidae</taxon>
        <taxon>Hypocreales</taxon>
        <taxon>Nectriaceae</taxon>
        <taxon>Fusarium</taxon>
        <taxon>Fusarium solani species complex</taxon>
    </lineage>
</organism>
<sequence length="643" mass="70010">MLLLASLFSVIQVATALGLTVGSSGGNASSQLLYGLLYEDIYHSGDGGLYGELLRNRAFQGSGRGRRASYDRNTDFWNPVGGVNLSIDQSEPRLSSSLGYHLRMDVPEGTTGTVGFYNDGFWGFSVDAAKRYIASMYVRGDYNGEVECYFKNTISGQKLSSSKMKLNQKASDGWKQSSTPTFKPTITAGNGNNTFYFTFDGSQLAGKSIYFNLFSLFKQTYKNRINGLREDLMVSLEGLNTKWIRLPGGNNMEGLRLGEHWKWNQTIGNLKDRPGMLGVWGDINTDGFGLLEQMQMAQDLGLTVILGVHAGLYLNGNVVPQSQMQPYIDMTLNELEFLTGDKFTTYGAKRAALGYPAPFKVEWVEIGNEDYLNNGRSSYYSYRFMAVYNAIRGKYPNMNIISSINPSPSPDKGSGGMVDLHIYDNERHFVSLYNTFDQASRDYPVFVAEYAAIRAGTGTGAEIGAQTFGMACAEAIFLLGCERNSDIIVGSAYGALIKHYDEEPNTVAVIKHTATEVLYTMSYYVQKLFADYMGTETLPVTATEGSVGPTYWSATKGSEGTVLKLVNYNGPTGEAGAVKVTVKGSSASTAKLTLLSAPSSTSVNNLPSMGGEASQITVKTISGQNGVFSVAFTKAYEIAILTV</sequence>
<feature type="chain" id="PRO_5040502373" description="non-reducing end alpha-L-arabinofuranosidase" evidence="8">
    <location>
        <begin position="17"/>
        <end position="643"/>
    </location>
</feature>
<evidence type="ECO:0000256" key="4">
    <source>
        <dbReference type="ARBA" id="ARBA00012670"/>
    </source>
</evidence>
<reference evidence="10" key="1">
    <citation type="journal article" date="2021" name="Nat. Commun.">
        <title>Genetic determinants of endophytism in the Arabidopsis root mycobiome.</title>
        <authorList>
            <person name="Mesny F."/>
            <person name="Miyauchi S."/>
            <person name="Thiergart T."/>
            <person name="Pickel B."/>
            <person name="Atanasova L."/>
            <person name="Karlsson M."/>
            <person name="Huettel B."/>
            <person name="Barry K.W."/>
            <person name="Haridas S."/>
            <person name="Chen C."/>
            <person name="Bauer D."/>
            <person name="Andreopoulos W."/>
            <person name="Pangilinan J."/>
            <person name="LaButti K."/>
            <person name="Riley R."/>
            <person name="Lipzen A."/>
            <person name="Clum A."/>
            <person name="Drula E."/>
            <person name="Henrissat B."/>
            <person name="Kohler A."/>
            <person name="Grigoriev I.V."/>
            <person name="Martin F.M."/>
            <person name="Hacquard S."/>
        </authorList>
    </citation>
    <scope>NUCLEOTIDE SEQUENCE</scope>
    <source>
        <strain evidence="10">FSSC 5 MPI-SDFR-AT-0091</strain>
    </source>
</reference>
<evidence type="ECO:0000313" key="11">
    <source>
        <dbReference type="Proteomes" id="UP000736672"/>
    </source>
</evidence>
<evidence type="ECO:0000256" key="7">
    <source>
        <dbReference type="ARBA" id="ARBA00023180"/>
    </source>
</evidence>
<name>A0A9P9G1F8_FUSSL</name>
<keyword evidence="7" id="KW-0325">Glycoprotein</keyword>
<dbReference type="InterPro" id="IPR051563">
    <property type="entry name" value="Glycosyl_Hydrolase_51"/>
</dbReference>
<dbReference type="OrthoDB" id="406864at2759"/>
<dbReference type="InterPro" id="IPR055235">
    <property type="entry name" value="ASD1_cat"/>
</dbReference>
<dbReference type="EC" id="3.2.1.55" evidence="4"/>
<keyword evidence="5 8" id="KW-0732">Signal</keyword>
<comment type="similarity">
    <text evidence="3">Belongs to the glycosyl hydrolase 51 family.</text>
</comment>
<comment type="caution">
    <text evidence="10">The sequence shown here is derived from an EMBL/GenBank/DDBJ whole genome shotgun (WGS) entry which is preliminary data.</text>
</comment>
<evidence type="ECO:0000256" key="8">
    <source>
        <dbReference type="SAM" id="SignalP"/>
    </source>
</evidence>